<name>A0A3A3G485_9BURK</name>
<dbReference type="InterPro" id="IPR047655">
    <property type="entry name" value="Transpos_IS630-like"/>
</dbReference>
<dbReference type="PANTHER" id="PTHR46564:SF1">
    <property type="entry name" value="TRANSPOSASE"/>
    <property type="match status" value="1"/>
</dbReference>
<dbReference type="InterPro" id="IPR009057">
    <property type="entry name" value="Homeodomain-like_sf"/>
</dbReference>
<comment type="caution">
    <text evidence="3">The sequence shown here is derived from an EMBL/GenBank/DDBJ whole genome shotgun (WGS) entry which is preliminary data.</text>
</comment>
<sequence>MALEFHMAYRRPMQLALDTEDCAMERSDSRLLPVAVLNERRRRAVVLRLSGMTLDEVSSLCELNKNTVIGAMKAYRAGGWEAVAVQEHRGPNQGQGCLLNAQQQKAIQRLIHEHTPDELGLPWALWSRPAASALIARECEVRLAVRTVGSYLKHWGFSPQKPLNKSYEQNPAAVQRWLNEDYPAIVRRAAAEDGEIYWGDETGLRNDDVRGRSYAPQDETPVVKPRHRREKVGVISAVTNRGVVRWILLEKAINAALLIEFLKRLAGDAERKVFLILDNLRVHHAPSVAAWLEAHRDRIEVFYLPSYSPELNPDELLPPSVVHRLTGWTPTGETYPSNAETNCRQTPAASRIRAISAPSTRPPVRRGSWHRRSPCSERPTWGCPLGSRFPDPARPHAWRGPIWSFS</sequence>
<dbReference type="InterPro" id="IPR036397">
    <property type="entry name" value="RNaseH_sf"/>
</dbReference>
<keyword evidence="4" id="KW-1185">Reference proteome</keyword>
<evidence type="ECO:0000259" key="1">
    <source>
        <dbReference type="Pfam" id="PF13358"/>
    </source>
</evidence>
<dbReference type="Proteomes" id="UP000266327">
    <property type="component" value="Unassembled WGS sequence"/>
</dbReference>
<feature type="domain" description="Tc1-like transposase DDE" evidence="1">
    <location>
        <begin position="196"/>
        <end position="317"/>
    </location>
</feature>
<gene>
    <name evidence="3" type="ORF">D3878_18235</name>
</gene>
<evidence type="ECO:0000313" key="3">
    <source>
        <dbReference type="EMBL" id="RJG03288.1"/>
    </source>
</evidence>
<dbReference type="Pfam" id="PF13358">
    <property type="entry name" value="DDE_3"/>
    <property type="match status" value="1"/>
</dbReference>
<evidence type="ECO:0000313" key="4">
    <source>
        <dbReference type="Proteomes" id="UP000266327"/>
    </source>
</evidence>
<proteinExistence type="predicted"/>
<dbReference type="SUPFAM" id="SSF46689">
    <property type="entry name" value="Homeodomain-like"/>
    <property type="match status" value="1"/>
</dbReference>
<dbReference type="NCBIfam" id="NF033545">
    <property type="entry name" value="transpos_IS630"/>
    <property type="match status" value="1"/>
</dbReference>
<accession>A0A3A3G485</accession>
<feature type="domain" description="Winged helix-turn helix" evidence="2">
    <location>
        <begin position="125"/>
        <end position="180"/>
    </location>
</feature>
<dbReference type="AlphaFoldDB" id="A0A3A3G485"/>
<dbReference type="GO" id="GO:0003676">
    <property type="term" value="F:nucleic acid binding"/>
    <property type="evidence" value="ECO:0007669"/>
    <property type="project" value="InterPro"/>
</dbReference>
<organism evidence="3 4">
    <name type="scientific">Noviherbaspirillum sedimenti</name>
    <dbReference type="NCBI Taxonomy" id="2320865"/>
    <lineage>
        <taxon>Bacteria</taxon>
        <taxon>Pseudomonadati</taxon>
        <taxon>Pseudomonadota</taxon>
        <taxon>Betaproteobacteria</taxon>
        <taxon>Burkholderiales</taxon>
        <taxon>Oxalobacteraceae</taxon>
        <taxon>Noviherbaspirillum</taxon>
    </lineage>
</organism>
<dbReference type="PANTHER" id="PTHR46564">
    <property type="entry name" value="TRANSPOSASE"/>
    <property type="match status" value="1"/>
</dbReference>
<protein>
    <submittedName>
        <fullName evidence="3">IS630 family transposase</fullName>
    </submittedName>
</protein>
<dbReference type="EMBL" id="QYUQ01000002">
    <property type="protein sequence ID" value="RJG03288.1"/>
    <property type="molecule type" value="Genomic_DNA"/>
</dbReference>
<dbReference type="InterPro" id="IPR025959">
    <property type="entry name" value="Winged_HTH_dom"/>
</dbReference>
<dbReference type="Gene3D" id="3.30.420.10">
    <property type="entry name" value="Ribonuclease H-like superfamily/Ribonuclease H"/>
    <property type="match status" value="1"/>
</dbReference>
<dbReference type="Pfam" id="PF13592">
    <property type="entry name" value="HTH_33"/>
    <property type="match status" value="1"/>
</dbReference>
<dbReference type="InterPro" id="IPR038717">
    <property type="entry name" value="Tc1-like_DDE_dom"/>
</dbReference>
<reference evidence="4" key="1">
    <citation type="submission" date="2018-09" db="EMBL/GenBank/DDBJ databases">
        <authorList>
            <person name="Zhu H."/>
        </authorList>
    </citation>
    <scope>NUCLEOTIDE SEQUENCE [LARGE SCALE GENOMIC DNA]</scope>
    <source>
        <strain evidence="4">K1S02-23</strain>
    </source>
</reference>
<evidence type="ECO:0000259" key="2">
    <source>
        <dbReference type="Pfam" id="PF13592"/>
    </source>
</evidence>